<evidence type="ECO:0000313" key="4">
    <source>
        <dbReference type="EMBL" id="HDP77988.1"/>
    </source>
</evidence>
<accession>A0A7C1H9M4</accession>
<dbReference type="PANTHER" id="PTHR43479">
    <property type="entry name" value="ACREF/ENVCD OPERON REPRESSOR-RELATED"/>
    <property type="match status" value="1"/>
</dbReference>
<name>A0A7C1H9M4_9BACT</name>
<comment type="caution">
    <text evidence="4">The sequence shown here is derived from an EMBL/GenBank/DDBJ whole genome shotgun (WGS) entry which is preliminary data.</text>
</comment>
<evidence type="ECO:0000259" key="3">
    <source>
        <dbReference type="PROSITE" id="PS50977"/>
    </source>
</evidence>
<keyword evidence="1 2" id="KW-0238">DNA-binding</keyword>
<organism evidence="4">
    <name type="scientific">Mesotoga infera</name>
    <dbReference type="NCBI Taxonomy" id="1236046"/>
    <lineage>
        <taxon>Bacteria</taxon>
        <taxon>Thermotogati</taxon>
        <taxon>Thermotogota</taxon>
        <taxon>Thermotogae</taxon>
        <taxon>Kosmotogales</taxon>
        <taxon>Kosmotogaceae</taxon>
        <taxon>Mesotoga</taxon>
    </lineage>
</organism>
<reference evidence="4" key="1">
    <citation type="journal article" date="2020" name="mSystems">
        <title>Genome- and Community-Level Interaction Insights into Carbon Utilization and Element Cycling Functions of Hydrothermarchaeota in Hydrothermal Sediment.</title>
        <authorList>
            <person name="Zhou Z."/>
            <person name="Liu Y."/>
            <person name="Xu W."/>
            <person name="Pan J."/>
            <person name="Luo Z.H."/>
            <person name="Li M."/>
        </authorList>
    </citation>
    <scope>NUCLEOTIDE SEQUENCE [LARGE SCALE GENOMIC DNA]</scope>
    <source>
        <strain evidence="4">SpSt-1179</strain>
    </source>
</reference>
<dbReference type="InterPro" id="IPR050624">
    <property type="entry name" value="HTH-type_Tx_Regulator"/>
</dbReference>
<gene>
    <name evidence="4" type="ORF">ENN47_07375</name>
</gene>
<sequence length="201" mass="22954">MPKEAYRLNAEEISTRERIFRATLELIREVKDAYGITTRQIGDRAGVNPSLVNYHFQSKENLIGQVVGSMMGEIIGQYQRSDAIENNPETRLREILLTTADAAFKFYNVSKIAIAGELKEGCRNSCQMVLPLLQEIFKGYALSDLNVIALQLMLPFHHIVVDPDLYGKYLGADFFDEKQRRRKINQMVDLVIARLDKEGEQ</sequence>
<feature type="DNA-binding region" description="H-T-H motif" evidence="2">
    <location>
        <begin position="37"/>
        <end position="56"/>
    </location>
</feature>
<dbReference type="Gene3D" id="1.10.357.10">
    <property type="entry name" value="Tetracycline Repressor, domain 2"/>
    <property type="match status" value="1"/>
</dbReference>
<proteinExistence type="predicted"/>
<evidence type="ECO:0000256" key="1">
    <source>
        <dbReference type="ARBA" id="ARBA00023125"/>
    </source>
</evidence>
<dbReference type="Proteomes" id="UP000886198">
    <property type="component" value="Unassembled WGS sequence"/>
</dbReference>
<dbReference type="EMBL" id="DSBT01000204">
    <property type="protein sequence ID" value="HDP77988.1"/>
    <property type="molecule type" value="Genomic_DNA"/>
</dbReference>
<evidence type="ECO:0000256" key="2">
    <source>
        <dbReference type="PROSITE-ProRule" id="PRU00335"/>
    </source>
</evidence>
<protein>
    <submittedName>
        <fullName evidence="4">TetR/AcrR family transcriptional regulator</fullName>
    </submittedName>
</protein>
<dbReference type="SUPFAM" id="SSF46689">
    <property type="entry name" value="Homeodomain-like"/>
    <property type="match status" value="1"/>
</dbReference>
<dbReference type="PANTHER" id="PTHR43479:SF11">
    <property type="entry name" value="ACREF_ENVCD OPERON REPRESSOR-RELATED"/>
    <property type="match status" value="1"/>
</dbReference>
<dbReference type="InterPro" id="IPR009057">
    <property type="entry name" value="Homeodomain-like_sf"/>
</dbReference>
<dbReference type="InterPro" id="IPR001647">
    <property type="entry name" value="HTH_TetR"/>
</dbReference>
<dbReference type="Pfam" id="PF00440">
    <property type="entry name" value="TetR_N"/>
    <property type="match status" value="1"/>
</dbReference>
<dbReference type="PROSITE" id="PS50977">
    <property type="entry name" value="HTH_TETR_2"/>
    <property type="match status" value="1"/>
</dbReference>
<feature type="domain" description="HTH tetR-type" evidence="3">
    <location>
        <begin position="13"/>
        <end position="74"/>
    </location>
</feature>
<dbReference type="AlphaFoldDB" id="A0A7C1H9M4"/>
<dbReference type="GO" id="GO:0003677">
    <property type="term" value="F:DNA binding"/>
    <property type="evidence" value="ECO:0007669"/>
    <property type="project" value="UniProtKB-UniRule"/>
</dbReference>